<protein>
    <submittedName>
        <fullName evidence="8">Dicarboxylate/amino acid:cation symporter</fullName>
    </submittedName>
</protein>
<proteinExistence type="predicted"/>
<comment type="subcellular location">
    <subcellularLocation>
        <location evidence="1">Cell membrane</location>
        <topology evidence="1">Multi-pass membrane protein</topology>
    </subcellularLocation>
</comment>
<dbReference type="RefSeq" id="WP_382357933.1">
    <property type="nucleotide sequence ID" value="NZ_JBHTGR010000006.1"/>
</dbReference>
<dbReference type="PRINTS" id="PR00173">
    <property type="entry name" value="EDTRNSPORT"/>
</dbReference>
<dbReference type="InterPro" id="IPR036458">
    <property type="entry name" value="Na:dicarbo_symporter_sf"/>
</dbReference>
<evidence type="ECO:0000313" key="8">
    <source>
        <dbReference type="EMBL" id="MFC7746443.1"/>
    </source>
</evidence>
<evidence type="ECO:0000256" key="7">
    <source>
        <dbReference type="SAM" id="Phobius"/>
    </source>
</evidence>
<dbReference type="PANTHER" id="PTHR42865">
    <property type="entry name" value="PROTON/GLUTAMATE-ASPARTATE SYMPORTER"/>
    <property type="match status" value="1"/>
</dbReference>
<evidence type="ECO:0000313" key="9">
    <source>
        <dbReference type="Proteomes" id="UP001596620"/>
    </source>
</evidence>
<feature type="transmembrane region" description="Helical" evidence="7">
    <location>
        <begin position="12"/>
        <end position="31"/>
    </location>
</feature>
<evidence type="ECO:0000256" key="5">
    <source>
        <dbReference type="ARBA" id="ARBA00022989"/>
    </source>
</evidence>
<keyword evidence="2" id="KW-0813">Transport</keyword>
<keyword evidence="3" id="KW-1003">Cell membrane</keyword>
<keyword evidence="6 7" id="KW-0472">Membrane</keyword>
<feature type="transmembrane region" description="Helical" evidence="7">
    <location>
        <begin position="220"/>
        <end position="239"/>
    </location>
</feature>
<reference evidence="9" key="1">
    <citation type="journal article" date="2019" name="Int. J. Syst. Evol. Microbiol.">
        <title>The Global Catalogue of Microorganisms (GCM) 10K type strain sequencing project: providing services to taxonomists for standard genome sequencing and annotation.</title>
        <authorList>
            <consortium name="The Broad Institute Genomics Platform"/>
            <consortium name="The Broad Institute Genome Sequencing Center for Infectious Disease"/>
            <person name="Wu L."/>
            <person name="Ma J."/>
        </authorList>
    </citation>
    <scope>NUCLEOTIDE SEQUENCE [LARGE SCALE GENOMIC DNA]</scope>
    <source>
        <strain evidence="9">JCM 30234</strain>
    </source>
</reference>
<accession>A0ABW2UWH5</accession>
<dbReference type="Pfam" id="PF00375">
    <property type="entry name" value="SDF"/>
    <property type="match status" value="1"/>
</dbReference>
<name>A0ABW2UWH5_9BACI</name>
<feature type="transmembrane region" description="Helical" evidence="7">
    <location>
        <begin position="357"/>
        <end position="379"/>
    </location>
</feature>
<evidence type="ECO:0000256" key="2">
    <source>
        <dbReference type="ARBA" id="ARBA00022448"/>
    </source>
</evidence>
<feature type="transmembrane region" description="Helical" evidence="7">
    <location>
        <begin position="330"/>
        <end position="351"/>
    </location>
</feature>
<feature type="transmembrane region" description="Helical" evidence="7">
    <location>
        <begin position="185"/>
        <end position="208"/>
    </location>
</feature>
<keyword evidence="9" id="KW-1185">Reference proteome</keyword>
<dbReference type="PANTHER" id="PTHR42865:SF7">
    <property type="entry name" value="PROTON_GLUTAMATE-ASPARTATE SYMPORTER"/>
    <property type="match status" value="1"/>
</dbReference>
<gene>
    <name evidence="8" type="ORF">ACFQU8_04205</name>
</gene>
<evidence type="ECO:0000256" key="4">
    <source>
        <dbReference type="ARBA" id="ARBA00022692"/>
    </source>
</evidence>
<feature type="transmembrane region" description="Helical" evidence="7">
    <location>
        <begin position="143"/>
        <end position="164"/>
    </location>
</feature>
<evidence type="ECO:0000256" key="3">
    <source>
        <dbReference type="ARBA" id="ARBA00022475"/>
    </source>
</evidence>
<dbReference type="InterPro" id="IPR001991">
    <property type="entry name" value="Na-dicarboxylate_symporter"/>
</dbReference>
<evidence type="ECO:0000256" key="1">
    <source>
        <dbReference type="ARBA" id="ARBA00004651"/>
    </source>
</evidence>
<dbReference type="SUPFAM" id="SSF118215">
    <property type="entry name" value="Proton glutamate symport protein"/>
    <property type="match status" value="1"/>
</dbReference>
<comment type="caution">
    <text evidence="8">The sequence shown here is derived from an EMBL/GenBank/DDBJ whole genome shotgun (WGS) entry which is preliminary data.</text>
</comment>
<keyword evidence="5 7" id="KW-1133">Transmembrane helix</keyword>
<dbReference type="Proteomes" id="UP001596620">
    <property type="component" value="Unassembled WGS sequence"/>
</dbReference>
<sequence length="409" mass="43184">MSLWTWYKQLSLAKKMTTGFILGLAAGLIFQDQTAFLEPLGTLFIHLLSLIAIPVIFLTVVLAVDSLNTKQLGRMGGKLLLYYMTTTAAAVFIGVSLALWIKPGEGVTLPDADVSQPDTPTFSDMLFKIVPENIFQAFANGDLMAILFIAIIVGIATSIMRYTSNEQSNQYGEMLHKLFSALNEMFYKILGGVLLYAPVGIFAISATSFGGQGWETLKSLLTFLGVFYAGVALVMLVVYTSFLKLSGHHVISFFKQAKDAYITAFVTSSSIASLPVAINAAKKAGVSDTTANFALPLGSVFNADGGALRMGVSIVFAANITGLDLAPADLVVVVLIGTLLSIGTAGVPAAGLVTLSVVLTMFGLPMEIVALISGIDALIGMAGTASNVMGDVVGAAVIDRTESKHRQQT</sequence>
<feature type="transmembrane region" description="Helical" evidence="7">
    <location>
        <begin position="43"/>
        <end position="67"/>
    </location>
</feature>
<feature type="transmembrane region" description="Helical" evidence="7">
    <location>
        <begin position="79"/>
        <end position="101"/>
    </location>
</feature>
<dbReference type="Gene3D" id="1.10.3860.10">
    <property type="entry name" value="Sodium:dicarboxylate symporter"/>
    <property type="match status" value="1"/>
</dbReference>
<dbReference type="EMBL" id="JBHTGR010000006">
    <property type="protein sequence ID" value="MFC7746443.1"/>
    <property type="molecule type" value="Genomic_DNA"/>
</dbReference>
<organism evidence="8 9">
    <name type="scientific">Lentibacillus kimchii</name>
    <dbReference type="NCBI Taxonomy" id="1542911"/>
    <lineage>
        <taxon>Bacteria</taxon>
        <taxon>Bacillati</taxon>
        <taxon>Bacillota</taxon>
        <taxon>Bacilli</taxon>
        <taxon>Bacillales</taxon>
        <taxon>Bacillaceae</taxon>
        <taxon>Lentibacillus</taxon>
    </lineage>
</organism>
<evidence type="ECO:0000256" key="6">
    <source>
        <dbReference type="ARBA" id="ARBA00023136"/>
    </source>
</evidence>
<keyword evidence="4 7" id="KW-0812">Transmembrane</keyword>